<feature type="region of interest" description="Disordered" evidence="1">
    <location>
        <begin position="211"/>
        <end position="242"/>
    </location>
</feature>
<evidence type="ECO:0000256" key="1">
    <source>
        <dbReference type="SAM" id="MobiDB-lite"/>
    </source>
</evidence>
<feature type="compositionally biased region" description="Low complexity" evidence="1">
    <location>
        <begin position="228"/>
        <end position="240"/>
    </location>
</feature>
<feature type="region of interest" description="Disordered" evidence="1">
    <location>
        <begin position="630"/>
        <end position="703"/>
    </location>
</feature>
<comment type="caution">
    <text evidence="3">The sequence shown here is derived from an EMBL/GenBank/DDBJ whole genome shotgun (WGS) entry which is preliminary data.</text>
</comment>
<protein>
    <recommendedName>
        <fullName evidence="2">Nitrogen regulatory protein areA GATA-like domain-containing protein</fullName>
    </recommendedName>
</protein>
<feature type="compositionally biased region" description="Basic and acidic residues" evidence="1">
    <location>
        <begin position="575"/>
        <end position="585"/>
    </location>
</feature>
<feature type="compositionally biased region" description="Low complexity" evidence="1">
    <location>
        <begin position="286"/>
        <end position="311"/>
    </location>
</feature>
<feature type="compositionally biased region" description="Polar residues" evidence="1">
    <location>
        <begin position="638"/>
        <end position="650"/>
    </location>
</feature>
<name>A0A4V4LYG0_WALIC</name>
<dbReference type="AlphaFoldDB" id="A0A4V4LYG0"/>
<accession>A0A4V4LYG0</accession>
<gene>
    <name evidence="3" type="ORF">E3P90_03104</name>
</gene>
<feature type="compositionally biased region" description="Acidic residues" evidence="1">
    <location>
        <begin position="416"/>
        <end position="429"/>
    </location>
</feature>
<feature type="region of interest" description="Disordered" evidence="1">
    <location>
        <begin position="256"/>
        <end position="495"/>
    </location>
</feature>
<dbReference type="GO" id="GO:0005773">
    <property type="term" value="C:vacuole"/>
    <property type="evidence" value="ECO:0007669"/>
    <property type="project" value="GOC"/>
</dbReference>
<dbReference type="EMBL" id="SPOF01000037">
    <property type="protein sequence ID" value="TIB09822.1"/>
    <property type="molecule type" value="Genomic_DNA"/>
</dbReference>
<dbReference type="GO" id="GO:0042149">
    <property type="term" value="P:cellular response to glucose starvation"/>
    <property type="evidence" value="ECO:0007669"/>
    <property type="project" value="TreeGrafter"/>
</dbReference>
<feature type="compositionally biased region" description="Polar residues" evidence="1">
    <location>
        <begin position="211"/>
        <end position="227"/>
    </location>
</feature>
<sequence length="763" mass="84965">MAQFVPSPATVSAETTGHAPDDADAQTRLPSICVDYLSHEWDEEDVWTSWRSMTKHKNDISNGIRLENASWRTWWKQRNKLKTISPETLNWLKDSDVTWLYGPLHTAVDPVPKPKASTLEDHIDLDQGHGTKPILKHRTISELLTMPSQQSPSIDAIPDDDQSDVPSDFQSDTSPGSSVAASPTEPKRPKFQVSHSEPLIKAALHNSDSVNQQYNESESSKHMTPNPTTSDGDASNSSGASKRHITFNNFVEQRISLDEPERVAEDPIASPNEENFSSEDEGLTFRSRSTSNNLSSKSRTRSSSVASDLSSIPAPDHITIAEIEPTQLKTNPHGSDDEDNEYDVVPEAPGDSNPDYVPTARRSSFYNNSSDEDSPVSQPSAALRAEPPLASPAHGFHPGAWEDNDEFDYFTGRFDDFDDDDDDDKEIEDISQQPPSTQSTQSTQSAHQQPTDQLTLVLDPLNRPREVSKKHQRRRSSVLRALGKGGIPADASVDHKRKSSLLSLLDEPASTEQQNVRRRGSILEAIKRRSSSSNDSHTTAVDEESEQVEGLGEQAQQQEEEKGPTFNLNWYETGDETHKDDEHQGTQKPRRWSTQDTDLAQHKPFPLYINDQALTSINIPFSKITSIHTTQLKRDKSTTITPPGSPNSRKASVAFEQPETPLNEKEKAHEKSIPSEGSRKIASKPATIEIEVHDPSNTRHNQSNGTVSFEFWDTLSGQVEADIVLKYIDMVRKNNNQAPQDIKRAAKDLVQSEERTHERSPIA</sequence>
<feature type="compositionally biased region" description="Low complexity" evidence="1">
    <location>
        <begin position="431"/>
        <end position="451"/>
    </location>
</feature>
<dbReference type="GO" id="GO:0007039">
    <property type="term" value="P:protein catabolic process in the vacuole"/>
    <property type="evidence" value="ECO:0007669"/>
    <property type="project" value="TreeGrafter"/>
</dbReference>
<feature type="region of interest" description="Disordered" evidence="1">
    <location>
        <begin position="524"/>
        <end position="598"/>
    </location>
</feature>
<feature type="compositionally biased region" description="Basic and acidic residues" evidence="1">
    <location>
        <begin position="662"/>
        <end position="679"/>
    </location>
</feature>
<dbReference type="PANTHER" id="PTHR28051:SF1">
    <property type="entry name" value="PROTEIN MTL1-RELATED"/>
    <property type="match status" value="1"/>
</dbReference>
<dbReference type="Pfam" id="PF08550">
    <property type="entry name" value="GATA_AreA"/>
    <property type="match status" value="1"/>
</dbReference>
<feature type="domain" description="Nitrogen regulatory protein areA GATA-like" evidence="2">
    <location>
        <begin position="49"/>
        <end position="76"/>
    </location>
</feature>
<dbReference type="PANTHER" id="PTHR28051">
    <property type="entry name" value="PROTEIN MTL1-RELATED"/>
    <property type="match status" value="1"/>
</dbReference>
<evidence type="ECO:0000313" key="3">
    <source>
        <dbReference type="EMBL" id="TIB09822.1"/>
    </source>
</evidence>
<feature type="region of interest" description="Disordered" evidence="1">
    <location>
        <begin position="146"/>
        <end position="195"/>
    </location>
</feature>
<feature type="compositionally biased region" description="Polar residues" evidence="1">
    <location>
        <begin position="164"/>
        <end position="181"/>
    </location>
</feature>
<dbReference type="Proteomes" id="UP000306954">
    <property type="component" value="Unassembled WGS sequence"/>
</dbReference>
<feature type="region of interest" description="Disordered" evidence="1">
    <location>
        <begin position="1"/>
        <end position="25"/>
    </location>
</feature>
<feature type="compositionally biased region" description="Low complexity" evidence="1">
    <location>
        <begin position="548"/>
        <end position="557"/>
    </location>
</feature>
<dbReference type="InterPro" id="IPR052292">
    <property type="entry name" value="Glucose_repression_reg"/>
</dbReference>
<evidence type="ECO:0000313" key="4">
    <source>
        <dbReference type="Proteomes" id="UP000306954"/>
    </source>
</evidence>
<feature type="compositionally biased region" description="Polar residues" evidence="1">
    <location>
        <begin position="361"/>
        <end position="380"/>
    </location>
</feature>
<organism evidence="3 4">
    <name type="scientific">Wallemia ichthyophaga</name>
    <dbReference type="NCBI Taxonomy" id="245174"/>
    <lineage>
        <taxon>Eukaryota</taxon>
        <taxon>Fungi</taxon>
        <taxon>Dikarya</taxon>
        <taxon>Basidiomycota</taxon>
        <taxon>Wallemiomycotina</taxon>
        <taxon>Wallemiomycetes</taxon>
        <taxon>Wallemiales</taxon>
        <taxon>Wallemiaceae</taxon>
        <taxon>Wallemia</taxon>
    </lineage>
</organism>
<evidence type="ECO:0000259" key="2">
    <source>
        <dbReference type="Pfam" id="PF08550"/>
    </source>
</evidence>
<reference evidence="3 4" key="1">
    <citation type="submission" date="2019-03" db="EMBL/GenBank/DDBJ databases">
        <title>Sequencing 23 genomes of Wallemia ichthyophaga.</title>
        <authorList>
            <person name="Gostincar C."/>
        </authorList>
    </citation>
    <scope>NUCLEOTIDE SEQUENCE [LARGE SCALE GENOMIC DNA]</scope>
    <source>
        <strain evidence="3 4">EXF-8621</strain>
    </source>
</reference>
<proteinExistence type="predicted"/>
<dbReference type="InterPro" id="IPR013860">
    <property type="entry name" value="AreA_GATA"/>
</dbReference>
<feature type="compositionally biased region" description="Basic and acidic residues" evidence="1">
    <location>
        <begin position="256"/>
        <end position="265"/>
    </location>
</feature>